<dbReference type="RefSeq" id="WP_184200999.1">
    <property type="nucleotide sequence ID" value="NZ_JACIIV010000020.1"/>
</dbReference>
<reference evidence="6 7" key="1">
    <citation type="submission" date="2020-08" db="EMBL/GenBank/DDBJ databases">
        <title>Genomic Encyclopedia of Type Strains, Phase IV (KMG-IV): sequencing the most valuable type-strain genomes for metagenomic binning, comparative biology and taxonomic classification.</title>
        <authorList>
            <person name="Goeker M."/>
        </authorList>
    </citation>
    <scope>NUCLEOTIDE SEQUENCE [LARGE SCALE GENOMIC DNA]</scope>
    <source>
        <strain evidence="6 7">DSM 102189</strain>
    </source>
</reference>
<organism evidence="6 7">
    <name type="scientific">Polymorphobacter multimanifer</name>
    <dbReference type="NCBI Taxonomy" id="1070431"/>
    <lineage>
        <taxon>Bacteria</taxon>
        <taxon>Pseudomonadati</taxon>
        <taxon>Pseudomonadota</taxon>
        <taxon>Alphaproteobacteria</taxon>
        <taxon>Sphingomonadales</taxon>
        <taxon>Sphingosinicellaceae</taxon>
        <taxon>Polymorphobacter</taxon>
    </lineage>
</organism>
<sequence>MLEVMMAVGAGLVVALLLGWALWARPLAGARAEAAAAAAERDVLRQTVGEEQAKRAANATEVMMLKNRLDELEGADAESRRLGSELAGLRATLEAREAAFVAEVARTTERFEALAGKALEGAQKAFLERAQARFTEQATTSEASLKQLLQPVAETLKKYETRLGEVEAVRAESYGQLKQQLEQVVLGQAAVSGAAAKLETALRSSGKVAGRWGEEQCRNVLEAAGLVEGIDFEAQFSVDGEEGNRQRPDFKLMLPGDRALIIDVKCSIDSYVSAAEADDPEARAVFLRAHARAVRTHADGLAKKDYAKAIGNAVEFVVLFVPGENFLGAALEQDRALMNDFFKRQVVLAGPVNLVAVARTVAALRDQARLAKEAAEIAKLGRDLYDSIRIMGNNFAAVQKSLESTVGNWNKLVNQAESRVVSRARRFRDLGAATGLDEIGELGQVASLPTLPSGAELKALPAADAAE</sequence>
<comment type="caution">
    <text evidence="6">The sequence shown here is derived from an EMBL/GenBank/DDBJ whole genome shotgun (WGS) entry which is preliminary data.</text>
</comment>
<dbReference type="PANTHER" id="PTHR30563:SF0">
    <property type="entry name" value="DNA RECOMBINATION PROTEIN RMUC"/>
    <property type="match status" value="1"/>
</dbReference>
<comment type="function">
    <text evidence="1">Involved in DNA recombination.</text>
</comment>
<dbReference type="Proteomes" id="UP000538147">
    <property type="component" value="Unassembled WGS sequence"/>
</dbReference>
<evidence type="ECO:0000313" key="6">
    <source>
        <dbReference type="EMBL" id="MBB6228527.1"/>
    </source>
</evidence>
<protein>
    <recommendedName>
        <fullName evidence="3">DNA recombination protein RmuC homolog</fullName>
    </recommendedName>
</protein>
<evidence type="ECO:0000256" key="3">
    <source>
        <dbReference type="ARBA" id="ARBA00021840"/>
    </source>
</evidence>
<keyword evidence="7" id="KW-1185">Reference proteome</keyword>
<gene>
    <name evidence="6" type="ORF">FHS79_002717</name>
</gene>
<name>A0A841L7F0_9SPHN</name>
<accession>A0A841L7F0</accession>
<dbReference type="GO" id="GO:0006310">
    <property type="term" value="P:DNA recombination"/>
    <property type="evidence" value="ECO:0007669"/>
    <property type="project" value="UniProtKB-KW"/>
</dbReference>
<dbReference type="AlphaFoldDB" id="A0A841L7F0"/>
<keyword evidence="4" id="KW-0175">Coiled coil</keyword>
<dbReference type="EMBL" id="JACIIV010000020">
    <property type="protein sequence ID" value="MBB6228527.1"/>
    <property type="molecule type" value="Genomic_DNA"/>
</dbReference>
<proteinExistence type="inferred from homology"/>
<evidence type="ECO:0000256" key="4">
    <source>
        <dbReference type="ARBA" id="ARBA00023054"/>
    </source>
</evidence>
<dbReference type="Pfam" id="PF02646">
    <property type="entry name" value="RmuC"/>
    <property type="match status" value="1"/>
</dbReference>
<evidence type="ECO:0000256" key="2">
    <source>
        <dbReference type="ARBA" id="ARBA00009840"/>
    </source>
</evidence>
<evidence type="ECO:0000256" key="1">
    <source>
        <dbReference type="ARBA" id="ARBA00003416"/>
    </source>
</evidence>
<dbReference type="InterPro" id="IPR003798">
    <property type="entry name" value="DNA_recombination_RmuC"/>
</dbReference>
<evidence type="ECO:0000256" key="5">
    <source>
        <dbReference type="ARBA" id="ARBA00023172"/>
    </source>
</evidence>
<comment type="similarity">
    <text evidence="2">Belongs to the RmuC family.</text>
</comment>
<keyword evidence="5" id="KW-0233">DNA recombination</keyword>
<evidence type="ECO:0000313" key="7">
    <source>
        <dbReference type="Proteomes" id="UP000538147"/>
    </source>
</evidence>
<dbReference type="PANTHER" id="PTHR30563">
    <property type="entry name" value="DNA RECOMBINATION PROTEIN RMUC"/>
    <property type="match status" value="1"/>
</dbReference>